<feature type="transmembrane region" description="Helical" evidence="2">
    <location>
        <begin position="45"/>
        <end position="66"/>
    </location>
</feature>
<evidence type="ECO:0000259" key="3">
    <source>
        <dbReference type="Pfam" id="PF03816"/>
    </source>
</evidence>
<evidence type="ECO:0000256" key="2">
    <source>
        <dbReference type="SAM" id="Phobius"/>
    </source>
</evidence>
<feature type="domain" description="Cell envelope-related transcriptional attenuator" evidence="3">
    <location>
        <begin position="106"/>
        <end position="261"/>
    </location>
</feature>
<keyword evidence="2" id="KW-1133">Transmembrane helix</keyword>
<evidence type="ECO:0000313" key="4">
    <source>
        <dbReference type="EMBL" id="GAA2596194.1"/>
    </source>
</evidence>
<keyword evidence="2" id="KW-0812">Transmembrane</keyword>
<dbReference type="PANTHER" id="PTHR33392">
    <property type="entry name" value="POLYISOPRENYL-TEICHOIC ACID--PEPTIDOGLYCAN TEICHOIC ACID TRANSFERASE TAGU"/>
    <property type="match status" value="1"/>
</dbReference>
<reference evidence="5" key="1">
    <citation type="journal article" date="2019" name="Int. J. Syst. Evol. Microbiol.">
        <title>The Global Catalogue of Microorganisms (GCM) 10K type strain sequencing project: providing services to taxonomists for standard genome sequencing and annotation.</title>
        <authorList>
            <consortium name="The Broad Institute Genomics Platform"/>
            <consortium name="The Broad Institute Genome Sequencing Center for Infectious Disease"/>
            <person name="Wu L."/>
            <person name="Ma J."/>
        </authorList>
    </citation>
    <scope>NUCLEOTIDE SEQUENCE [LARGE SCALE GENOMIC DNA]</scope>
    <source>
        <strain evidence="5">JCM 6833</strain>
    </source>
</reference>
<organism evidence="4 5">
    <name type="scientific">Actinomadura fulvescens</name>
    <dbReference type="NCBI Taxonomy" id="46160"/>
    <lineage>
        <taxon>Bacteria</taxon>
        <taxon>Bacillati</taxon>
        <taxon>Actinomycetota</taxon>
        <taxon>Actinomycetes</taxon>
        <taxon>Streptosporangiales</taxon>
        <taxon>Thermomonosporaceae</taxon>
        <taxon>Actinomadura</taxon>
    </lineage>
</organism>
<dbReference type="EMBL" id="BAAATD010000004">
    <property type="protein sequence ID" value="GAA2596194.1"/>
    <property type="molecule type" value="Genomic_DNA"/>
</dbReference>
<dbReference type="InterPro" id="IPR050922">
    <property type="entry name" value="LytR/CpsA/Psr_CW_biosynth"/>
</dbReference>
<dbReference type="InterPro" id="IPR004474">
    <property type="entry name" value="LytR_CpsA_psr"/>
</dbReference>
<protein>
    <recommendedName>
        <fullName evidence="3">Cell envelope-related transcriptional attenuator domain-containing protein</fullName>
    </recommendedName>
</protein>
<evidence type="ECO:0000256" key="1">
    <source>
        <dbReference type="ARBA" id="ARBA00006068"/>
    </source>
</evidence>
<keyword evidence="5" id="KW-1185">Reference proteome</keyword>
<gene>
    <name evidence="4" type="ORF">GCM10010411_32030</name>
</gene>
<name>A0ABP6C210_9ACTN</name>
<evidence type="ECO:0000313" key="5">
    <source>
        <dbReference type="Proteomes" id="UP001501509"/>
    </source>
</evidence>
<keyword evidence="2" id="KW-0472">Membrane</keyword>
<dbReference type="NCBIfam" id="TIGR00350">
    <property type="entry name" value="lytR_cpsA_psr"/>
    <property type="match status" value="1"/>
</dbReference>
<dbReference type="PANTHER" id="PTHR33392:SF6">
    <property type="entry name" value="POLYISOPRENYL-TEICHOIC ACID--PEPTIDOGLYCAN TEICHOIC ACID TRANSFERASE TAGU"/>
    <property type="match status" value="1"/>
</dbReference>
<comment type="similarity">
    <text evidence="1">Belongs to the LytR/CpsA/Psr (LCP) family.</text>
</comment>
<dbReference type="Pfam" id="PF03816">
    <property type="entry name" value="LytR_cpsA_psr"/>
    <property type="match status" value="1"/>
</dbReference>
<dbReference type="Proteomes" id="UP001501509">
    <property type="component" value="Unassembled WGS sequence"/>
</dbReference>
<dbReference type="RefSeq" id="WP_344541647.1">
    <property type="nucleotide sequence ID" value="NZ_BAAATD010000004.1"/>
</dbReference>
<sequence>MDDLELVRGLGHDLDHEPPATLVRQRHRLAETAAGRTNPRRVRGWTLIGVAAVVTAALILVPTVLLRGGGAGKPGPDGSGQRPGAAKALNILVLGSDERGDGLQARSDTIMLVHVPRDRGRVSAVSLPRDLMATLPSCRTRSGEVRPGGTGPLNSAYAVGGLACSLKAVEKLTGVRVDQALSIDFAGFKRMVNALGGVEVVMPKAVWDRASGLRLGAGRQLVRGDQALAYVRSRRGLGDGSDLERIKRQQRFMASMLRRAKQLRITEAPRLAAFLKAASGSIKSTGPLDLGMLRELAESLDKTGTDAVRFSTVPVRPHPGDANRLVLDEPAARRVFQTFRS</sequence>
<dbReference type="Gene3D" id="3.40.630.190">
    <property type="entry name" value="LCP protein"/>
    <property type="match status" value="1"/>
</dbReference>
<comment type="caution">
    <text evidence="4">The sequence shown here is derived from an EMBL/GenBank/DDBJ whole genome shotgun (WGS) entry which is preliminary data.</text>
</comment>
<accession>A0ABP6C210</accession>
<proteinExistence type="inferred from homology"/>